<feature type="transmembrane region" description="Helical" evidence="7">
    <location>
        <begin position="33"/>
        <end position="54"/>
    </location>
</feature>
<dbReference type="Pfam" id="PF08534">
    <property type="entry name" value="Redoxin"/>
    <property type="match status" value="1"/>
</dbReference>
<keyword evidence="4" id="KW-1015">Disulfide bond</keyword>
<evidence type="ECO:0000256" key="4">
    <source>
        <dbReference type="ARBA" id="ARBA00023157"/>
    </source>
</evidence>
<evidence type="ECO:0000256" key="3">
    <source>
        <dbReference type="ARBA" id="ARBA00022748"/>
    </source>
</evidence>
<dbReference type="SUPFAM" id="SSF52833">
    <property type="entry name" value="Thioredoxin-like"/>
    <property type="match status" value="1"/>
</dbReference>
<comment type="caution">
    <text evidence="9">The sequence shown here is derived from an EMBL/GenBank/DDBJ whole genome shotgun (WGS) entry which is preliminary data.</text>
</comment>
<keyword evidence="3" id="KW-0201">Cytochrome c-type biogenesis</keyword>
<feature type="domain" description="Thioredoxin" evidence="8">
    <location>
        <begin position="65"/>
        <end position="215"/>
    </location>
</feature>
<comment type="similarity">
    <text evidence="2">Belongs to the thioredoxin family. DsbE subfamily.</text>
</comment>
<dbReference type="InterPro" id="IPR017937">
    <property type="entry name" value="Thioredoxin_CS"/>
</dbReference>
<comment type="subcellular location">
    <subcellularLocation>
        <location evidence="1">Cell envelope</location>
    </subcellularLocation>
</comment>
<evidence type="ECO:0000256" key="7">
    <source>
        <dbReference type="SAM" id="Phobius"/>
    </source>
</evidence>
<keyword evidence="7" id="KW-1133">Transmembrane helix</keyword>
<protein>
    <recommendedName>
        <fullName evidence="8">Thioredoxin domain-containing protein</fullName>
    </recommendedName>
</protein>
<evidence type="ECO:0000256" key="2">
    <source>
        <dbReference type="ARBA" id="ARBA00007758"/>
    </source>
</evidence>
<keyword evidence="7" id="KW-0472">Membrane</keyword>
<dbReference type="GO" id="GO:0030288">
    <property type="term" value="C:outer membrane-bounded periplasmic space"/>
    <property type="evidence" value="ECO:0007669"/>
    <property type="project" value="InterPro"/>
</dbReference>
<dbReference type="InterPro" id="IPR013740">
    <property type="entry name" value="Redoxin"/>
</dbReference>
<feature type="compositionally biased region" description="Low complexity" evidence="6">
    <location>
        <begin position="7"/>
        <end position="16"/>
    </location>
</feature>
<dbReference type="Gene3D" id="3.40.30.10">
    <property type="entry name" value="Glutaredoxin"/>
    <property type="match status" value="1"/>
</dbReference>
<dbReference type="NCBIfam" id="TIGR00385">
    <property type="entry name" value="dsbE"/>
    <property type="match status" value="1"/>
</dbReference>
<dbReference type="PROSITE" id="PS51352">
    <property type="entry name" value="THIOREDOXIN_2"/>
    <property type="match status" value="1"/>
</dbReference>
<dbReference type="EMBL" id="LAZR01000123">
    <property type="protein sequence ID" value="KKN89045.1"/>
    <property type="molecule type" value="Genomic_DNA"/>
</dbReference>
<dbReference type="PANTHER" id="PTHR42852:SF6">
    <property type="entry name" value="THIOL:DISULFIDE INTERCHANGE PROTEIN DSBE"/>
    <property type="match status" value="1"/>
</dbReference>
<dbReference type="InterPro" id="IPR013766">
    <property type="entry name" value="Thioredoxin_domain"/>
</dbReference>
<accession>A0A0F9U753</accession>
<dbReference type="InterPro" id="IPR036249">
    <property type="entry name" value="Thioredoxin-like_sf"/>
</dbReference>
<dbReference type="GO" id="GO:0017004">
    <property type="term" value="P:cytochrome complex assembly"/>
    <property type="evidence" value="ECO:0007669"/>
    <property type="project" value="UniProtKB-KW"/>
</dbReference>
<dbReference type="GO" id="GO:0015036">
    <property type="term" value="F:disulfide oxidoreductase activity"/>
    <property type="evidence" value="ECO:0007669"/>
    <property type="project" value="InterPro"/>
</dbReference>
<dbReference type="PROSITE" id="PS00194">
    <property type="entry name" value="THIOREDOXIN_1"/>
    <property type="match status" value="1"/>
</dbReference>
<proteinExistence type="inferred from homology"/>
<keyword evidence="7" id="KW-0812">Transmembrane</keyword>
<dbReference type="InterPro" id="IPR004799">
    <property type="entry name" value="Periplasmic_diS_OxRdtase_DsbE"/>
</dbReference>
<evidence type="ECO:0000256" key="6">
    <source>
        <dbReference type="SAM" id="MobiDB-lite"/>
    </source>
</evidence>
<evidence type="ECO:0000313" key="9">
    <source>
        <dbReference type="EMBL" id="KKN89045.1"/>
    </source>
</evidence>
<dbReference type="AlphaFoldDB" id="A0A0F9U753"/>
<evidence type="ECO:0000256" key="1">
    <source>
        <dbReference type="ARBA" id="ARBA00004196"/>
    </source>
</evidence>
<reference evidence="9" key="1">
    <citation type="journal article" date="2015" name="Nature">
        <title>Complex archaea that bridge the gap between prokaryotes and eukaryotes.</title>
        <authorList>
            <person name="Spang A."/>
            <person name="Saw J.H."/>
            <person name="Jorgensen S.L."/>
            <person name="Zaremba-Niedzwiedzka K."/>
            <person name="Martijn J."/>
            <person name="Lind A.E."/>
            <person name="van Eijk R."/>
            <person name="Schleper C."/>
            <person name="Guy L."/>
            <person name="Ettema T.J."/>
        </authorList>
    </citation>
    <scope>NUCLEOTIDE SEQUENCE</scope>
</reference>
<gene>
    <name evidence="9" type="ORF">LCGC14_0242380</name>
</gene>
<evidence type="ECO:0000256" key="5">
    <source>
        <dbReference type="ARBA" id="ARBA00023284"/>
    </source>
</evidence>
<sequence length="225" mass="24121">MTEEPTETTIPTAPAPVDGETPPTRPAKPRRNWLVLLPLLLFGGLASVFLYQLLSGKNAQIIPSVLIGKTAPETTLPPLEGLKGPDGQPTPGLDLAGFGDGRPVVVNVFASWCVPCRVEHPLLMDLGKDDRFRLVGINYKDKPENALEFLESLGNPYDAVGVDPKGTATIDWGVYGIPETFLVTPDGEIVYKQTGPFSPELIETGLMPAIEAVLARKPAEKAPTS</sequence>
<evidence type="ECO:0000259" key="8">
    <source>
        <dbReference type="PROSITE" id="PS51352"/>
    </source>
</evidence>
<name>A0A0F9U753_9ZZZZ</name>
<feature type="region of interest" description="Disordered" evidence="6">
    <location>
        <begin position="1"/>
        <end position="28"/>
    </location>
</feature>
<dbReference type="PANTHER" id="PTHR42852">
    <property type="entry name" value="THIOL:DISULFIDE INTERCHANGE PROTEIN DSBE"/>
    <property type="match status" value="1"/>
</dbReference>
<dbReference type="InterPro" id="IPR050553">
    <property type="entry name" value="Thioredoxin_ResA/DsbE_sf"/>
</dbReference>
<organism evidence="9">
    <name type="scientific">marine sediment metagenome</name>
    <dbReference type="NCBI Taxonomy" id="412755"/>
    <lineage>
        <taxon>unclassified sequences</taxon>
        <taxon>metagenomes</taxon>
        <taxon>ecological metagenomes</taxon>
    </lineage>
</organism>
<keyword evidence="5" id="KW-0676">Redox-active center</keyword>
<dbReference type="CDD" id="cd03010">
    <property type="entry name" value="TlpA_like_DsbE"/>
    <property type="match status" value="1"/>
</dbReference>